<evidence type="ECO:0000259" key="12">
    <source>
        <dbReference type="Pfam" id="PF00593"/>
    </source>
</evidence>
<dbReference type="Proteomes" id="UP001501508">
    <property type="component" value="Unassembled WGS sequence"/>
</dbReference>
<dbReference type="InterPro" id="IPR000531">
    <property type="entry name" value="Beta-barrel_TonB"/>
</dbReference>
<evidence type="ECO:0000256" key="11">
    <source>
        <dbReference type="RuleBase" id="RU003357"/>
    </source>
</evidence>
<dbReference type="Gene3D" id="2.170.130.10">
    <property type="entry name" value="TonB-dependent receptor, plug domain"/>
    <property type="match status" value="1"/>
</dbReference>
<keyword evidence="7 10" id="KW-0472">Membrane</keyword>
<accession>A0ABP8M748</accession>
<proteinExistence type="inferred from homology"/>
<dbReference type="InterPro" id="IPR036942">
    <property type="entry name" value="Beta-barrel_TonB_sf"/>
</dbReference>
<keyword evidence="6 11" id="KW-0798">TonB box</keyword>
<keyword evidence="3 10" id="KW-1134">Transmembrane beta strand</keyword>
<evidence type="ECO:0000313" key="14">
    <source>
        <dbReference type="EMBL" id="GAA4444575.1"/>
    </source>
</evidence>
<evidence type="ECO:0000256" key="2">
    <source>
        <dbReference type="ARBA" id="ARBA00022448"/>
    </source>
</evidence>
<comment type="subcellular location">
    <subcellularLocation>
        <location evidence="1 10">Cell outer membrane</location>
        <topology evidence="1 10">Multi-pass membrane protein</topology>
    </subcellularLocation>
</comment>
<protein>
    <submittedName>
        <fullName evidence="14">TonB-dependent receptor</fullName>
    </submittedName>
</protein>
<dbReference type="SUPFAM" id="SSF56935">
    <property type="entry name" value="Porins"/>
    <property type="match status" value="1"/>
</dbReference>
<dbReference type="PROSITE" id="PS52016">
    <property type="entry name" value="TONB_DEPENDENT_REC_3"/>
    <property type="match status" value="1"/>
</dbReference>
<gene>
    <name evidence="14" type="ORF">GCM10023091_34980</name>
</gene>
<keyword evidence="8 14" id="KW-0675">Receptor</keyword>
<dbReference type="InterPro" id="IPR012910">
    <property type="entry name" value="Plug_dom"/>
</dbReference>
<evidence type="ECO:0000256" key="10">
    <source>
        <dbReference type="PROSITE-ProRule" id="PRU01360"/>
    </source>
</evidence>
<evidence type="ECO:0000256" key="3">
    <source>
        <dbReference type="ARBA" id="ARBA00022452"/>
    </source>
</evidence>
<keyword evidence="15" id="KW-1185">Reference proteome</keyword>
<keyword evidence="4 10" id="KW-0812">Transmembrane</keyword>
<evidence type="ECO:0000313" key="15">
    <source>
        <dbReference type="Proteomes" id="UP001501508"/>
    </source>
</evidence>
<name>A0ABP8M748_9BACT</name>
<evidence type="ECO:0000256" key="5">
    <source>
        <dbReference type="ARBA" id="ARBA00022729"/>
    </source>
</evidence>
<organism evidence="14 15">
    <name type="scientific">Ravibacter arvi</name>
    <dbReference type="NCBI Taxonomy" id="2051041"/>
    <lineage>
        <taxon>Bacteria</taxon>
        <taxon>Pseudomonadati</taxon>
        <taxon>Bacteroidota</taxon>
        <taxon>Cytophagia</taxon>
        <taxon>Cytophagales</taxon>
        <taxon>Spirosomataceae</taxon>
        <taxon>Ravibacter</taxon>
    </lineage>
</organism>
<comment type="similarity">
    <text evidence="10 11">Belongs to the TonB-dependent receptor family.</text>
</comment>
<feature type="domain" description="TonB-dependent receptor plug" evidence="13">
    <location>
        <begin position="53"/>
        <end position="151"/>
    </location>
</feature>
<sequence>MRITHVGYKHLSISFLLRPNDGPAKFELTPEAVHLTEVRIAAPFYKKGSQLLPTDVLNADELRQKNKSTIANALEDLPGIKAINTGVGIAKPVIRGMSHNRIIVNNQGIKQEGQQWGSDHGLEIDSFEPGRIEIVKGPASLRYGSDGLGGVINLYPPPIPQDSSFKATLNTLYNSNNHLFGVSAMVQGAQNGRFYRVRLSGQDFGDYAVPATEFTYNSYVLPIYNNRLKNTAGRERNFSVMTGIKKKWGSSDITVSNFHQKAALFVGAIGVPRSRQLTPDGNNRNIATPFQQTNHFKVASTTRLLHGRNWTEIDAAYQFNARQEHSDGHGRLAQGTLAHGLDLHTLSANIRYFQHKKNESRIWGLQLEGQQNSRRGFEYLLPAYRKFSSGFYALTEWSAGDAFLVSGGLRADYSFIHIDATSEPIYKDNQVVRYYERNPQIRKDFANLSGSLGFTFQPLEDFGLKANFGSSFRMPAANELAINGVHHGTFRHEMGNSALKTERGFQLDLSTDLRVERLKTTIALFGAYYKNYIYLAPTAVFSSSLDPDAFPEGGQVYQFQQNNAIYGGGELSLDYQPTRFLQFRSALEYVYNLNLDSRLPLPFTPPPSVFSEIFYTTAIGGDTFSHLKLGVNLRNVGTQNRTDRNERPTGGYHLLGASVGTIFKIGKLSGNLNATARNLTNQLYMNHLSRYRLLNLPEPAQNYSVSLSFNFATL</sequence>
<dbReference type="InterPro" id="IPR039426">
    <property type="entry name" value="TonB-dep_rcpt-like"/>
</dbReference>
<evidence type="ECO:0000256" key="7">
    <source>
        <dbReference type="ARBA" id="ARBA00023136"/>
    </source>
</evidence>
<evidence type="ECO:0000256" key="1">
    <source>
        <dbReference type="ARBA" id="ARBA00004571"/>
    </source>
</evidence>
<dbReference type="InterPro" id="IPR037066">
    <property type="entry name" value="Plug_dom_sf"/>
</dbReference>
<evidence type="ECO:0000256" key="6">
    <source>
        <dbReference type="ARBA" id="ARBA00023077"/>
    </source>
</evidence>
<dbReference type="Gene3D" id="2.40.170.20">
    <property type="entry name" value="TonB-dependent receptor, beta-barrel domain"/>
    <property type="match status" value="1"/>
</dbReference>
<evidence type="ECO:0000256" key="9">
    <source>
        <dbReference type="ARBA" id="ARBA00023237"/>
    </source>
</evidence>
<comment type="caution">
    <text evidence="14">The sequence shown here is derived from an EMBL/GenBank/DDBJ whole genome shotgun (WGS) entry which is preliminary data.</text>
</comment>
<feature type="domain" description="TonB-dependent receptor-like beta-barrel" evidence="12">
    <location>
        <begin position="212"/>
        <end position="679"/>
    </location>
</feature>
<keyword evidence="5" id="KW-0732">Signal</keyword>
<evidence type="ECO:0000256" key="4">
    <source>
        <dbReference type="ARBA" id="ARBA00022692"/>
    </source>
</evidence>
<dbReference type="EMBL" id="BAABEY010000032">
    <property type="protein sequence ID" value="GAA4444575.1"/>
    <property type="molecule type" value="Genomic_DNA"/>
</dbReference>
<evidence type="ECO:0000256" key="8">
    <source>
        <dbReference type="ARBA" id="ARBA00023170"/>
    </source>
</evidence>
<dbReference type="Pfam" id="PF07715">
    <property type="entry name" value="Plug"/>
    <property type="match status" value="1"/>
</dbReference>
<dbReference type="Pfam" id="PF00593">
    <property type="entry name" value="TonB_dep_Rec_b-barrel"/>
    <property type="match status" value="1"/>
</dbReference>
<keyword evidence="2 10" id="KW-0813">Transport</keyword>
<keyword evidence="9 10" id="KW-0998">Cell outer membrane</keyword>
<evidence type="ECO:0000259" key="13">
    <source>
        <dbReference type="Pfam" id="PF07715"/>
    </source>
</evidence>
<dbReference type="PANTHER" id="PTHR30069:SF29">
    <property type="entry name" value="HEMOGLOBIN AND HEMOGLOBIN-HAPTOGLOBIN-BINDING PROTEIN 1-RELATED"/>
    <property type="match status" value="1"/>
</dbReference>
<dbReference type="PANTHER" id="PTHR30069">
    <property type="entry name" value="TONB-DEPENDENT OUTER MEMBRANE RECEPTOR"/>
    <property type="match status" value="1"/>
</dbReference>
<reference evidence="15" key="1">
    <citation type="journal article" date="2019" name="Int. J. Syst. Evol. Microbiol.">
        <title>The Global Catalogue of Microorganisms (GCM) 10K type strain sequencing project: providing services to taxonomists for standard genome sequencing and annotation.</title>
        <authorList>
            <consortium name="The Broad Institute Genomics Platform"/>
            <consortium name="The Broad Institute Genome Sequencing Center for Infectious Disease"/>
            <person name="Wu L."/>
            <person name="Ma J."/>
        </authorList>
    </citation>
    <scope>NUCLEOTIDE SEQUENCE [LARGE SCALE GENOMIC DNA]</scope>
    <source>
        <strain evidence="15">JCM 31920</strain>
    </source>
</reference>